<evidence type="ECO:0000313" key="3">
    <source>
        <dbReference type="EMBL" id="OOC08112.1"/>
    </source>
</evidence>
<sequence length="72" mass="8139">MSELRGLLAELGVEESDIDADSRIRAHLALDSTETVELEAALRARFGVVVDLWDKHDYSLSELEERIARARE</sequence>
<evidence type="ECO:0000313" key="2">
    <source>
        <dbReference type="EMBL" id="EMD29319.1"/>
    </source>
</evidence>
<gene>
    <name evidence="3" type="ORF">B0293_04360</name>
    <name evidence="2" type="ORF">C791_5061</name>
</gene>
<keyword evidence="5" id="KW-1185">Reference proteome</keyword>
<evidence type="ECO:0000313" key="5">
    <source>
        <dbReference type="Proteomes" id="UP000188551"/>
    </source>
</evidence>
<dbReference type="EMBL" id="ANMG01000005">
    <property type="protein sequence ID" value="EMD29319.1"/>
    <property type="molecule type" value="Genomic_DNA"/>
</dbReference>
<dbReference type="Proteomes" id="UP000188551">
    <property type="component" value="Unassembled WGS sequence"/>
</dbReference>
<dbReference type="Gene3D" id="1.10.1200.10">
    <property type="entry name" value="ACP-like"/>
    <property type="match status" value="1"/>
</dbReference>
<dbReference type="SUPFAM" id="SSF47336">
    <property type="entry name" value="ACP-like"/>
    <property type="match status" value="1"/>
</dbReference>
<comment type="caution">
    <text evidence="2">The sequence shown here is derived from an EMBL/GenBank/DDBJ whole genome shotgun (WGS) entry which is preliminary data.</text>
</comment>
<dbReference type="InterPro" id="IPR009081">
    <property type="entry name" value="PP-bd_ACP"/>
</dbReference>
<evidence type="ECO:0000313" key="4">
    <source>
        <dbReference type="Proteomes" id="UP000014137"/>
    </source>
</evidence>
<dbReference type="AlphaFoldDB" id="M2P2F3"/>
<dbReference type="Pfam" id="PF00550">
    <property type="entry name" value="PP-binding"/>
    <property type="match status" value="1"/>
</dbReference>
<feature type="domain" description="Carrier" evidence="1">
    <location>
        <begin position="4"/>
        <end position="51"/>
    </location>
</feature>
<dbReference type="PATRIC" id="fig|1238180.3.peg.1046"/>
<dbReference type="OrthoDB" id="3700228at2"/>
<dbReference type="EMBL" id="MUXN01000002">
    <property type="protein sequence ID" value="OOC08112.1"/>
    <property type="molecule type" value="Genomic_DNA"/>
</dbReference>
<proteinExistence type="predicted"/>
<organism evidence="2 4">
    <name type="scientific">Amycolatopsis azurea DSM 43854</name>
    <dbReference type="NCBI Taxonomy" id="1238180"/>
    <lineage>
        <taxon>Bacteria</taxon>
        <taxon>Bacillati</taxon>
        <taxon>Actinomycetota</taxon>
        <taxon>Actinomycetes</taxon>
        <taxon>Pseudonocardiales</taxon>
        <taxon>Pseudonocardiaceae</taxon>
        <taxon>Amycolatopsis</taxon>
    </lineage>
</organism>
<dbReference type="RefSeq" id="WP_005151684.1">
    <property type="nucleotide sequence ID" value="NZ_ANMG01000005.1"/>
</dbReference>
<reference evidence="2 4" key="1">
    <citation type="submission" date="2012-10" db="EMBL/GenBank/DDBJ databases">
        <title>Genome assembly of Amycolatopsis azurea DSM 43854.</title>
        <authorList>
            <person name="Khatri I."/>
            <person name="Kaur I."/>
            <person name="Subramanian S."/>
            <person name="Mayilraj S."/>
        </authorList>
    </citation>
    <scope>NUCLEOTIDE SEQUENCE [LARGE SCALE GENOMIC DNA]</scope>
    <source>
        <strain evidence="2 4">DSM 43854</strain>
    </source>
</reference>
<accession>M2P2F3</accession>
<evidence type="ECO:0000259" key="1">
    <source>
        <dbReference type="Pfam" id="PF00550"/>
    </source>
</evidence>
<reference evidence="3 5" key="2">
    <citation type="submission" date="2017-02" db="EMBL/GenBank/DDBJ databases">
        <title>Amycolatopsis azurea DSM 43854 draft genome.</title>
        <authorList>
            <person name="Mayilraj S."/>
        </authorList>
    </citation>
    <scope>NUCLEOTIDE SEQUENCE [LARGE SCALE GENOMIC DNA]</scope>
    <source>
        <strain evidence="3 5">DSM 43854</strain>
    </source>
</reference>
<protein>
    <recommendedName>
        <fullName evidence="1">Carrier domain-containing protein</fullName>
    </recommendedName>
</protein>
<dbReference type="Proteomes" id="UP000014137">
    <property type="component" value="Unassembled WGS sequence"/>
</dbReference>
<name>M2P2F3_9PSEU</name>
<dbReference type="InterPro" id="IPR036736">
    <property type="entry name" value="ACP-like_sf"/>
</dbReference>